<evidence type="ECO:0000313" key="3">
    <source>
        <dbReference type="Proteomes" id="UP000231092"/>
    </source>
</evidence>
<proteinExistence type="predicted"/>
<dbReference type="AlphaFoldDB" id="A0A2M8Z154"/>
<keyword evidence="2" id="KW-0238">DNA-binding</keyword>
<protein>
    <submittedName>
        <fullName evidence="2">DNA-binding XRE family transcriptional regulator</fullName>
    </submittedName>
</protein>
<dbReference type="GO" id="GO:0003677">
    <property type="term" value="F:DNA binding"/>
    <property type="evidence" value="ECO:0007669"/>
    <property type="project" value="UniProtKB-KW"/>
</dbReference>
<dbReference type="Proteomes" id="UP000231092">
    <property type="component" value="Unassembled WGS sequence"/>
</dbReference>
<accession>A0A2M8Z154</accession>
<gene>
    <name evidence="2" type="ORF">H171_0617</name>
</gene>
<dbReference type="Pfam" id="PF01381">
    <property type="entry name" value="HTH_3"/>
    <property type="match status" value="1"/>
</dbReference>
<evidence type="ECO:0000313" key="2">
    <source>
        <dbReference type="EMBL" id="PJJ27162.1"/>
    </source>
</evidence>
<dbReference type="EMBL" id="PGET01000001">
    <property type="protein sequence ID" value="PJJ27162.1"/>
    <property type="molecule type" value="Genomic_DNA"/>
</dbReference>
<feature type="domain" description="HTH cro/C1-type" evidence="1">
    <location>
        <begin position="11"/>
        <end position="65"/>
    </location>
</feature>
<dbReference type="SMART" id="SM00530">
    <property type="entry name" value="HTH_XRE"/>
    <property type="match status" value="1"/>
</dbReference>
<dbReference type="Gene3D" id="1.10.260.40">
    <property type="entry name" value="lambda repressor-like DNA-binding domains"/>
    <property type="match status" value="1"/>
</dbReference>
<dbReference type="SUPFAM" id="SSF47413">
    <property type="entry name" value="lambda repressor-like DNA-binding domains"/>
    <property type="match status" value="1"/>
</dbReference>
<organism evidence="2 3">
    <name type="scientific">[Clostridium] celerecrescens 18A</name>
    <dbReference type="NCBI Taxonomy" id="1286362"/>
    <lineage>
        <taxon>Bacteria</taxon>
        <taxon>Bacillati</taxon>
        <taxon>Bacillota</taxon>
        <taxon>Clostridia</taxon>
        <taxon>Lachnospirales</taxon>
        <taxon>Lachnospiraceae</taxon>
        <taxon>Lacrimispora</taxon>
    </lineage>
</organism>
<dbReference type="CDD" id="cd00093">
    <property type="entry name" value="HTH_XRE"/>
    <property type="match status" value="1"/>
</dbReference>
<reference evidence="2 3" key="1">
    <citation type="submission" date="2017-11" db="EMBL/GenBank/DDBJ databases">
        <title>Understudied soil microbes with underappreciated capabilities: Untangling the Clostridium saccharolyticum group.</title>
        <authorList>
            <person name="Leschine S."/>
        </authorList>
    </citation>
    <scope>NUCLEOTIDE SEQUENCE [LARGE SCALE GENOMIC DNA]</scope>
    <source>
        <strain evidence="2 3">18A</strain>
    </source>
</reference>
<comment type="caution">
    <text evidence="2">The sequence shown here is derived from an EMBL/GenBank/DDBJ whole genome shotgun (WGS) entry which is preliminary data.</text>
</comment>
<dbReference type="InterPro" id="IPR010982">
    <property type="entry name" value="Lambda_DNA-bd_dom_sf"/>
</dbReference>
<dbReference type="InterPro" id="IPR001387">
    <property type="entry name" value="Cro/C1-type_HTH"/>
</dbReference>
<evidence type="ECO:0000259" key="1">
    <source>
        <dbReference type="PROSITE" id="PS50943"/>
    </source>
</evidence>
<name>A0A2M8Z154_9FIRM</name>
<sequence length="113" mass="13215">MLDEQFVRNRITELRLKKNISEYQMSLDLGKNKSYIQGISSGRSMPSMKQFFEICDYLEITPIEFFKTERKDQPLLREAAALMRNLSKEDLEAVFPILLRLKANADNQKQAEP</sequence>
<dbReference type="PROSITE" id="PS50943">
    <property type="entry name" value="HTH_CROC1"/>
    <property type="match status" value="1"/>
</dbReference>